<evidence type="ECO:0000313" key="2">
    <source>
        <dbReference type="Proteomes" id="UP000326759"/>
    </source>
</evidence>
<reference evidence="1 2" key="1">
    <citation type="journal article" date="2019" name="PLoS Biol.">
        <title>Sex chromosomes control vertical transmission of feminizing Wolbachia symbionts in an isopod.</title>
        <authorList>
            <person name="Becking T."/>
            <person name="Chebbi M.A."/>
            <person name="Giraud I."/>
            <person name="Moumen B."/>
            <person name="Laverre T."/>
            <person name="Caubet Y."/>
            <person name="Peccoud J."/>
            <person name="Gilbert C."/>
            <person name="Cordaux R."/>
        </authorList>
    </citation>
    <scope>NUCLEOTIDE SEQUENCE [LARGE SCALE GENOMIC DNA]</scope>
    <source>
        <strain evidence="1">ANa2</strain>
        <tissue evidence="1">Whole body excluding digestive tract and cuticle</tissue>
    </source>
</reference>
<dbReference type="EMBL" id="SEYY01021263">
    <property type="protein sequence ID" value="KAB7496544.1"/>
    <property type="molecule type" value="Genomic_DNA"/>
</dbReference>
<name>A0A5N5SQX6_9CRUS</name>
<proteinExistence type="predicted"/>
<sequence length="125" mass="14187">MTSAKPIEINFNNTDELISALRSANPTRPTSEWKAKERQVIPHCYQPGREQVLMMILRNMIDLWNETHPSASQQNELHLLDPQEKEGKQEKVKLGDYVNSVSNSAINERLSPGDALFGGRTEAER</sequence>
<protein>
    <submittedName>
        <fullName evidence="1">Uncharacterized protein</fullName>
    </submittedName>
</protein>
<dbReference type="AlphaFoldDB" id="A0A5N5SQX6"/>
<evidence type="ECO:0000313" key="1">
    <source>
        <dbReference type="EMBL" id="KAB7496544.1"/>
    </source>
</evidence>
<dbReference type="Proteomes" id="UP000326759">
    <property type="component" value="Unassembled WGS sequence"/>
</dbReference>
<comment type="caution">
    <text evidence="1">The sequence shown here is derived from an EMBL/GenBank/DDBJ whole genome shotgun (WGS) entry which is preliminary data.</text>
</comment>
<gene>
    <name evidence="1" type="ORF">Anas_05869</name>
</gene>
<keyword evidence="2" id="KW-1185">Reference proteome</keyword>
<organism evidence="1 2">
    <name type="scientific">Armadillidium nasatum</name>
    <dbReference type="NCBI Taxonomy" id="96803"/>
    <lineage>
        <taxon>Eukaryota</taxon>
        <taxon>Metazoa</taxon>
        <taxon>Ecdysozoa</taxon>
        <taxon>Arthropoda</taxon>
        <taxon>Crustacea</taxon>
        <taxon>Multicrustacea</taxon>
        <taxon>Malacostraca</taxon>
        <taxon>Eumalacostraca</taxon>
        <taxon>Peracarida</taxon>
        <taxon>Isopoda</taxon>
        <taxon>Oniscidea</taxon>
        <taxon>Crinocheta</taxon>
        <taxon>Armadillidiidae</taxon>
        <taxon>Armadillidium</taxon>
    </lineage>
</organism>
<accession>A0A5N5SQX6</accession>